<reference evidence="1 2" key="1">
    <citation type="submission" date="2021-03" db="EMBL/GenBank/DDBJ databases">
        <title>Genomic Encyclopedia of Type Strains, Phase IV (KMG-IV): sequencing the most valuable type-strain genomes for metagenomic binning, comparative biology and taxonomic classification.</title>
        <authorList>
            <person name="Goeker M."/>
        </authorList>
    </citation>
    <scope>NUCLEOTIDE SEQUENCE [LARGE SCALE GENOMIC DNA]</scope>
    <source>
        <strain evidence="1 2">DSM 13372</strain>
    </source>
</reference>
<gene>
    <name evidence="1" type="ORF">J2Z31_002645</name>
</gene>
<organism evidence="1 2">
    <name type="scientific">Sinorhizobium kostiense</name>
    <dbReference type="NCBI Taxonomy" id="76747"/>
    <lineage>
        <taxon>Bacteria</taxon>
        <taxon>Pseudomonadati</taxon>
        <taxon>Pseudomonadota</taxon>
        <taxon>Alphaproteobacteria</taxon>
        <taxon>Hyphomicrobiales</taxon>
        <taxon>Rhizobiaceae</taxon>
        <taxon>Sinorhizobium/Ensifer group</taxon>
        <taxon>Sinorhizobium</taxon>
    </lineage>
</organism>
<name>A0ABS4QZS5_9HYPH</name>
<proteinExistence type="predicted"/>
<protein>
    <submittedName>
        <fullName evidence="1">Uncharacterized protein</fullName>
    </submittedName>
</protein>
<evidence type="ECO:0000313" key="1">
    <source>
        <dbReference type="EMBL" id="MBP2236131.1"/>
    </source>
</evidence>
<dbReference type="EMBL" id="JAGILA010000003">
    <property type="protein sequence ID" value="MBP2236131.1"/>
    <property type="molecule type" value="Genomic_DNA"/>
</dbReference>
<dbReference type="Proteomes" id="UP000730739">
    <property type="component" value="Unassembled WGS sequence"/>
</dbReference>
<comment type="caution">
    <text evidence="1">The sequence shown here is derived from an EMBL/GenBank/DDBJ whole genome shotgun (WGS) entry which is preliminary data.</text>
</comment>
<evidence type="ECO:0000313" key="2">
    <source>
        <dbReference type="Proteomes" id="UP000730739"/>
    </source>
</evidence>
<dbReference type="RefSeq" id="WP_209602328.1">
    <property type="nucleotide sequence ID" value="NZ_JAGILA010000003.1"/>
</dbReference>
<keyword evidence="2" id="KW-1185">Reference proteome</keyword>
<accession>A0ABS4QZS5</accession>
<sequence>MMLRNFIEVYLAKQRSLGIRFESAEVLMSYFERGFEARGSGNPPNMCLLTN</sequence>